<evidence type="ECO:0000256" key="1">
    <source>
        <dbReference type="SAM" id="MobiDB-lite"/>
    </source>
</evidence>
<organismHost>
    <name type="scientific">Homo sapiens</name>
    <name type="common">Human</name>
    <dbReference type="NCBI Taxonomy" id="9606"/>
</organismHost>
<proteinExistence type="predicted"/>
<protein>
    <submittedName>
        <fullName evidence="2">Uncharacterized protein</fullName>
    </submittedName>
</protein>
<accession>A0A481T5M1</accession>
<sequence length="127" mass="13006">MVLNDPLAVTPTIRYATGVLHRGHVLRNGIQVFMHGMQKGCRQGKLWQRRGGAISSVHTAHTSPPPPASASASSSPTGPPPQDPCASAGVGLPWRSAGGRAGGVAASIRPASNISVSVLPASEVESR</sequence>
<evidence type="ECO:0000313" key="2">
    <source>
        <dbReference type="EMBL" id="QBH76198.1"/>
    </source>
</evidence>
<name>A0A481T5M1_HHV2</name>
<dbReference type="EMBL" id="MH790644">
    <property type="protein sequence ID" value="QBH83752.1"/>
    <property type="molecule type" value="Genomic_DNA"/>
</dbReference>
<organism evidence="2">
    <name type="scientific">Human herpesvirus 2</name>
    <name type="common">HHV-2</name>
    <name type="synonym">Human herpes simplex virus 2</name>
    <dbReference type="NCBI Taxonomy" id="10310"/>
    <lineage>
        <taxon>Viruses</taxon>
        <taxon>Duplodnaviria</taxon>
        <taxon>Heunggongvirae</taxon>
        <taxon>Peploviricota</taxon>
        <taxon>Herviviricetes</taxon>
        <taxon>Herpesvirales</taxon>
        <taxon>Orthoherpesviridae</taxon>
        <taxon>Alphaherpesvirinae</taxon>
        <taxon>Simplexvirus</taxon>
        <taxon>Simplexvirus humanalpha2</taxon>
    </lineage>
</organism>
<evidence type="ECO:0000313" key="3">
    <source>
        <dbReference type="EMBL" id="QBH83752.1"/>
    </source>
</evidence>
<reference evidence="2" key="1">
    <citation type="submission" date="2018-08" db="EMBL/GenBank/DDBJ databases">
        <title>HSV2 whole genome sequences from clinical isolates.</title>
        <authorList>
            <person name="Roychoudhury P."/>
            <person name="Greninger A.L."/>
            <person name="Jerome K.R."/>
            <person name="Johnston C."/>
            <person name="Wald A."/>
            <person name="Xie H."/>
        </authorList>
    </citation>
    <scope>NUCLEOTIDE SEQUENCE</scope>
    <source>
        <strain evidence="3">2009-11820_S31_L001</strain>
        <strain evidence="2">2012-15948</strain>
    </source>
</reference>
<dbReference type="EMBL" id="MH790556">
    <property type="protein sequence ID" value="QBH76198.1"/>
    <property type="molecule type" value="Genomic_DNA"/>
</dbReference>
<feature type="region of interest" description="Disordered" evidence="1">
    <location>
        <begin position="50"/>
        <end position="104"/>
    </location>
</feature>
<feature type="compositionally biased region" description="Low complexity" evidence="1">
    <location>
        <begin position="95"/>
        <end position="104"/>
    </location>
</feature>